<dbReference type="PROSITE" id="PS51318">
    <property type="entry name" value="TAT"/>
    <property type="match status" value="1"/>
</dbReference>
<dbReference type="OrthoDB" id="1188001at2"/>
<dbReference type="SUPFAM" id="SSF52799">
    <property type="entry name" value="(Phosphotyrosine protein) phosphatases II"/>
    <property type="match status" value="1"/>
</dbReference>
<dbReference type="InterPro" id="IPR029021">
    <property type="entry name" value="Prot-tyrosine_phosphatase-like"/>
</dbReference>
<dbReference type="AlphaFoldDB" id="A0A239ETS7"/>
<protein>
    <submittedName>
        <fullName evidence="3">Protein tyrosine phosphatase</fullName>
    </submittedName>
</protein>
<keyword evidence="2" id="KW-0732">Signal</keyword>
<keyword evidence="4" id="KW-1185">Reference proteome</keyword>
<accession>A0A239ETS7</accession>
<proteinExistence type="inferred from homology"/>
<evidence type="ECO:0000256" key="1">
    <source>
        <dbReference type="ARBA" id="ARBA00009580"/>
    </source>
</evidence>
<dbReference type="InterPro" id="IPR006311">
    <property type="entry name" value="TAT_signal"/>
</dbReference>
<dbReference type="GO" id="GO:0004721">
    <property type="term" value="F:phosphoprotein phosphatase activity"/>
    <property type="evidence" value="ECO:0007669"/>
    <property type="project" value="InterPro"/>
</dbReference>
<dbReference type="RefSeq" id="WP_089219193.1">
    <property type="nucleotide sequence ID" value="NZ_FZOS01000007.1"/>
</dbReference>
<organism evidence="3 4">
    <name type="scientific">Edaphosphingomonas laterariae</name>
    <dbReference type="NCBI Taxonomy" id="861865"/>
    <lineage>
        <taxon>Bacteria</taxon>
        <taxon>Pseudomonadati</taxon>
        <taxon>Pseudomonadota</taxon>
        <taxon>Alphaproteobacteria</taxon>
        <taxon>Sphingomonadales</taxon>
        <taxon>Rhizorhabdaceae</taxon>
        <taxon>Edaphosphingomonas</taxon>
    </lineage>
</organism>
<feature type="signal peptide" evidence="2">
    <location>
        <begin position="1"/>
        <end position="35"/>
    </location>
</feature>
<evidence type="ECO:0000256" key="2">
    <source>
        <dbReference type="SAM" id="SignalP"/>
    </source>
</evidence>
<sequence length="388" mass="41038">MTDRDMTGRRWLPVAAGAALAAALPLLAGCATAPAGDIAAASQRQDGVIPFASVTAARDDGTGDYLLNWVAPDAGRVTVYAGHDPAAIGRDHAVGAGDAVGSIRVSGLAPGKRWFFALVPERGAPLVIADRGLHLPSVHNLRDIGGYRTSDGRWVKMGLIYRSDQLDKVSEADLAAMGDLGIRLVADLRTESERQREPDRLPAGAEPLVLDVAADSQGSLGGDMRKAMAAITAGKGAEMLTEANRDFVSLGSAKTAYRTLLDRLDAPDAGPTLYHCTAGKDRTGWATAVILTLLGVPRETVMADYLASNDYLRAKNEKAIAGMAKMGLSVPRENLEPVLGVRAEYLQAAFDEVDKRFGSFDAYLKQGLGLGDAEIEALRTRYLAGRPA</sequence>
<evidence type="ECO:0000313" key="3">
    <source>
        <dbReference type="EMBL" id="SNS47443.1"/>
    </source>
</evidence>
<dbReference type="Gene3D" id="3.90.190.10">
    <property type="entry name" value="Protein tyrosine phosphatase superfamily"/>
    <property type="match status" value="1"/>
</dbReference>
<dbReference type="Pfam" id="PF13350">
    <property type="entry name" value="Y_phosphatase3"/>
    <property type="match status" value="1"/>
</dbReference>
<dbReference type="EMBL" id="FZOS01000007">
    <property type="protein sequence ID" value="SNS47443.1"/>
    <property type="molecule type" value="Genomic_DNA"/>
</dbReference>
<evidence type="ECO:0000313" key="4">
    <source>
        <dbReference type="Proteomes" id="UP000198281"/>
    </source>
</evidence>
<dbReference type="PROSITE" id="PS51257">
    <property type="entry name" value="PROKAR_LIPOPROTEIN"/>
    <property type="match status" value="1"/>
</dbReference>
<feature type="chain" id="PRO_5012286007" evidence="2">
    <location>
        <begin position="36"/>
        <end position="388"/>
    </location>
</feature>
<name>A0A239ETS7_9SPHN</name>
<comment type="similarity">
    <text evidence="1">Belongs to the protein-tyrosine phosphatase family.</text>
</comment>
<dbReference type="InterPro" id="IPR026893">
    <property type="entry name" value="Tyr/Ser_Pase_IphP-type"/>
</dbReference>
<dbReference type="PANTHER" id="PTHR31126">
    <property type="entry name" value="TYROSINE-PROTEIN PHOSPHATASE"/>
    <property type="match status" value="1"/>
</dbReference>
<dbReference type="PANTHER" id="PTHR31126:SF1">
    <property type="entry name" value="TYROSINE SPECIFIC PROTEIN PHOSPHATASES DOMAIN-CONTAINING PROTEIN"/>
    <property type="match status" value="1"/>
</dbReference>
<reference evidence="4" key="1">
    <citation type="submission" date="2017-06" db="EMBL/GenBank/DDBJ databases">
        <authorList>
            <person name="Varghese N."/>
            <person name="Submissions S."/>
        </authorList>
    </citation>
    <scope>NUCLEOTIDE SEQUENCE [LARGE SCALE GENOMIC DNA]</scope>
    <source>
        <strain evidence="4">LNB2</strain>
    </source>
</reference>
<gene>
    <name evidence="3" type="ORF">SAMN06295912_10778</name>
</gene>
<dbReference type="Proteomes" id="UP000198281">
    <property type="component" value="Unassembled WGS sequence"/>
</dbReference>